<dbReference type="GeneID" id="26516051"/>
<reference evidence="1 2" key="1">
    <citation type="journal article" date="2015" name="PLoS ONE">
        <title>Lysis to Kill: Evaluation of the Lytic Abilities, and Genomics of Nine Bacteriophages Infective for Gordonia spp. and Their Potential Use in Activated Sludge Foam Biocontrol.</title>
        <authorList>
            <person name="Dyson Z.A."/>
            <person name="Tucci J."/>
            <person name="Seviour R.J."/>
            <person name="Petrovski S."/>
        </authorList>
    </citation>
    <scope>NUCLEOTIDE SEQUENCE [LARGE SCALE GENOMIC DNA]</scope>
</reference>
<keyword evidence="2" id="KW-1185">Reference proteome</keyword>
<dbReference type="KEGG" id="vg:26516051"/>
<organism evidence="1 2">
    <name type="scientific">Gordonia phage GTE8</name>
    <dbReference type="NCBI Taxonomy" id="1647475"/>
    <lineage>
        <taxon>Viruses</taxon>
        <taxon>Duplodnaviria</taxon>
        <taxon>Heunggongvirae</taxon>
        <taxon>Uroviricota</taxon>
        <taxon>Caudoviricetes</taxon>
        <taxon>Zierdtviridae</taxon>
        <taxon>Emilbogenvirinae</taxon>
        <taxon>Foxborovirus</taxon>
        <taxon>Foxborovirus GTE8</taxon>
    </lineage>
</organism>
<protein>
    <submittedName>
        <fullName evidence="1">Uncharacterized protein</fullName>
    </submittedName>
</protein>
<proteinExistence type="predicted"/>
<evidence type="ECO:0000313" key="1">
    <source>
        <dbReference type="EMBL" id="AKJ72436.1"/>
    </source>
</evidence>
<dbReference type="EMBL" id="KR053201">
    <property type="protein sequence ID" value="AKJ72436.1"/>
    <property type="molecule type" value="Genomic_DNA"/>
</dbReference>
<gene>
    <name evidence="1" type="ORF">GTE8_93</name>
</gene>
<name>A0A0K0N713_9CAUD</name>
<dbReference type="Proteomes" id="UP000204476">
    <property type="component" value="Genome"/>
</dbReference>
<evidence type="ECO:0000313" key="2">
    <source>
        <dbReference type="Proteomes" id="UP000204476"/>
    </source>
</evidence>
<accession>A0A0K0N713</accession>
<dbReference type="RefSeq" id="YP_009187155.1">
    <property type="nucleotide sequence ID" value="NC_028653.1"/>
</dbReference>
<sequence>MNDQVDQPTPREDLRAIITKLCQDAATTGINHPAFPVHREHLIDSFFATWFVEKPTEIGKERAAQAEWQKEAKSLFSAIVVALKRVGGGTGVSIGEIVMAATETILHERGVEDPDELMERMLS</sequence>